<dbReference type="PANTHER" id="PTHR31764:SF0">
    <property type="entry name" value="GENERATIVE CELL SPECIFIC-1_HAP2 DOMAIN-CONTAINING PROTEIN"/>
    <property type="match status" value="1"/>
</dbReference>
<evidence type="ECO:0000256" key="7">
    <source>
        <dbReference type="ARBA" id="ARBA00023121"/>
    </source>
</evidence>
<proteinExistence type="inferred from homology"/>
<comment type="similarity">
    <text evidence="2">Belongs to the HAP2/GCS1 family.</text>
</comment>
<keyword evidence="6" id="KW-1133">Transmembrane helix</keyword>
<evidence type="ECO:0000313" key="15">
    <source>
        <dbReference type="Proteomes" id="UP000006882"/>
    </source>
</evidence>
<keyword evidence="8" id="KW-0472">Membrane</keyword>
<dbReference type="eggNOG" id="ENOG502QREH">
    <property type="taxonomic scope" value="Eukaryota"/>
</dbReference>
<keyword evidence="15" id="KW-1185">Reference proteome</keyword>
<evidence type="ECO:0000259" key="13">
    <source>
        <dbReference type="Pfam" id="PF10699"/>
    </source>
</evidence>
<evidence type="ECO:0000256" key="8">
    <source>
        <dbReference type="ARBA" id="ARBA00023136"/>
    </source>
</evidence>
<dbReference type="InterPro" id="IPR040326">
    <property type="entry name" value="HAP2/GCS1"/>
</dbReference>
<feature type="compositionally biased region" description="Polar residues" evidence="11">
    <location>
        <begin position="407"/>
        <end position="419"/>
    </location>
</feature>
<reference evidence="14 15" key="1">
    <citation type="journal article" date="2013" name="Nat. Genet.">
        <title>The high-quality draft genome of peach (Prunus persica) identifies unique patterns of genetic diversity, domestication and genome evolution.</title>
        <authorList>
            <consortium name="International Peach Genome Initiative"/>
            <person name="Verde I."/>
            <person name="Abbott A.G."/>
            <person name="Scalabrin S."/>
            <person name="Jung S."/>
            <person name="Shu S."/>
            <person name="Marroni F."/>
            <person name="Zhebentyayeva T."/>
            <person name="Dettori M.T."/>
            <person name="Grimwood J."/>
            <person name="Cattonaro F."/>
            <person name="Zuccolo A."/>
            <person name="Rossini L."/>
            <person name="Jenkins J."/>
            <person name="Vendramin E."/>
            <person name="Meisel L.A."/>
            <person name="Decroocq V."/>
            <person name="Sosinski B."/>
            <person name="Prochnik S."/>
            <person name="Mitros T."/>
            <person name="Policriti A."/>
            <person name="Cipriani G."/>
            <person name="Dondini L."/>
            <person name="Ficklin S."/>
            <person name="Goodstein D.M."/>
            <person name="Xuan P."/>
            <person name="Del Fabbro C."/>
            <person name="Aramini V."/>
            <person name="Copetti D."/>
            <person name="Gonzalez S."/>
            <person name="Horner D.S."/>
            <person name="Falchi R."/>
            <person name="Lucas S."/>
            <person name="Mica E."/>
            <person name="Maldonado J."/>
            <person name="Lazzari B."/>
            <person name="Bielenberg D."/>
            <person name="Pirona R."/>
            <person name="Miculan M."/>
            <person name="Barakat A."/>
            <person name="Testolin R."/>
            <person name="Stella A."/>
            <person name="Tartarini S."/>
            <person name="Tonutti P."/>
            <person name="Arus P."/>
            <person name="Orellana A."/>
            <person name="Wells C."/>
            <person name="Main D."/>
            <person name="Vizzotto G."/>
            <person name="Silva H."/>
            <person name="Salamini F."/>
            <person name="Schmutz J."/>
            <person name="Morgante M."/>
            <person name="Rokhsar D.S."/>
        </authorList>
    </citation>
    <scope>NUCLEOTIDE SEQUENCE [LARGE SCALE GENOMIC DNA]</scope>
    <source>
        <strain evidence="15">cv. Nemared</strain>
    </source>
</reference>
<name>A0A251MV95_PRUPE</name>
<sequence>MRNQTPKLGHTTLLFLLCFIGIFTSHDVVAVQILSKSKLDKCEKNSASGNLNCTKKIVLNMAVPSGAGGGEASIVAEIVEVEENSSQKMQTFRMPPVLTFNKSAAYALYELTYIRDVAYKPEEYYVKTRKCEPDADAKVEKICERLRDENSHIIEHTEPICCPCGPQRRVPSSCGNVCKCILACLHFFKFYLHNASCHLENRTAISNDNFLPVNLIGDFVGYTNIPSFEDFYLVIPKQYHWHMSFELCISYGKSLVTAILYANGFAKENVIGQKFTTIFALCLDGCVGLRERFSLDGVECNKIGVSYEAFNGQPNLCSLPFWSCLHNQLWNFWEVYDAIQKKLVLDPDMTKVRQALSIPAKFREWRWLLSEHRKEVGGLPPAEDIERWKSRYLELSDLPVKREESSTESPDSGKACSSSARDEAVVSRSVDTSPQRRQPRSSLATNKSSTREVLPAQKAHMGVAPASSAGIKRLVSEQQEGQRHAGGSGDSAQVFARTA</sequence>
<feature type="domain" description="Generative cell specific-1/HAP2" evidence="13">
    <location>
        <begin position="200"/>
        <end position="334"/>
    </location>
</feature>
<evidence type="ECO:0000256" key="10">
    <source>
        <dbReference type="ARBA" id="ARBA00023279"/>
    </source>
</evidence>
<evidence type="ECO:0000256" key="12">
    <source>
        <dbReference type="SAM" id="SignalP"/>
    </source>
</evidence>
<dbReference type="PANTHER" id="PTHR31764">
    <property type="entry name" value="PROTEIN HAPLESS 2"/>
    <property type="match status" value="1"/>
</dbReference>
<evidence type="ECO:0000256" key="11">
    <source>
        <dbReference type="SAM" id="MobiDB-lite"/>
    </source>
</evidence>
<organism evidence="14 15">
    <name type="scientific">Prunus persica</name>
    <name type="common">Peach</name>
    <name type="synonym">Amygdalus persica</name>
    <dbReference type="NCBI Taxonomy" id="3760"/>
    <lineage>
        <taxon>Eukaryota</taxon>
        <taxon>Viridiplantae</taxon>
        <taxon>Streptophyta</taxon>
        <taxon>Embryophyta</taxon>
        <taxon>Tracheophyta</taxon>
        <taxon>Spermatophyta</taxon>
        <taxon>Magnoliopsida</taxon>
        <taxon>eudicotyledons</taxon>
        <taxon>Gunneridae</taxon>
        <taxon>Pentapetalae</taxon>
        <taxon>rosids</taxon>
        <taxon>fabids</taxon>
        <taxon>Rosales</taxon>
        <taxon>Rosaceae</taxon>
        <taxon>Amygdaloideae</taxon>
        <taxon>Amygdaleae</taxon>
        <taxon>Prunus</taxon>
    </lineage>
</organism>
<dbReference type="AlphaFoldDB" id="A0A251MV95"/>
<keyword evidence="5 12" id="KW-0732">Signal</keyword>
<keyword evidence="3" id="KW-1003">Cell membrane</keyword>
<protein>
    <recommendedName>
        <fullName evidence="13">Generative cell specific-1/HAP2 domain-containing protein</fullName>
    </recommendedName>
</protein>
<evidence type="ECO:0000313" key="14">
    <source>
        <dbReference type="EMBL" id="ONH90189.1"/>
    </source>
</evidence>
<dbReference type="Pfam" id="PF10699">
    <property type="entry name" value="HAP2-GCS1"/>
    <property type="match status" value="2"/>
</dbReference>
<evidence type="ECO:0000256" key="1">
    <source>
        <dbReference type="ARBA" id="ARBA00004251"/>
    </source>
</evidence>
<comment type="subcellular location">
    <subcellularLocation>
        <location evidence="1">Cell membrane</location>
        <topology evidence="1">Single-pass type I membrane protein</topology>
    </subcellularLocation>
</comment>
<evidence type="ECO:0000256" key="3">
    <source>
        <dbReference type="ARBA" id="ARBA00022475"/>
    </source>
</evidence>
<feature type="domain" description="Generative cell specific-1/HAP2" evidence="13">
    <location>
        <begin position="50"/>
        <end position="197"/>
    </location>
</feature>
<keyword evidence="10" id="KW-0278">Fertilization</keyword>
<feature type="compositionally biased region" description="Polar residues" evidence="11">
    <location>
        <begin position="429"/>
        <end position="448"/>
    </location>
</feature>
<feature type="signal peptide" evidence="12">
    <location>
        <begin position="1"/>
        <end position="30"/>
    </location>
</feature>
<feature type="chain" id="PRO_5013349735" description="Generative cell specific-1/HAP2 domain-containing protein" evidence="12">
    <location>
        <begin position="31"/>
        <end position="499"/>
    </location>
</feature>
<dbReference type="GO" id="GO:0008289">
    <property type="term" value="F:lipid binding"/>
    <property type="evidence" value="ECO:0007669"/>
    <property type="project" value="UniProtKB-KW"/>
</dbReference>
<dbReference type="Gramene" id="ONH90189">
    <property type="protein sequence ID" value="ONH90189"/>
    <property type="gene ID" value="PRUPE_8G039500"/>
</dbReference>
<evidence type="ECO:0000256" key="5">
    <source>
        <dbReference type="ARBA" id="ARBA00022729"/>
    </source>
</evidence>
<dbReference type="Proteomes" id="UP000006882">
    <property type="component" value="Chromosome G8"/>
</dbReference>
<dbReference type="STRING" id="3760.A0A251MV95"/>
<keyword evidence="9" id="KW-1015">Disulfide bond</keyword>
<dbReference type="GO" id="GO:0005886">
    <property type="term" value="C:plasma membrane"/>
    <property type="evidence" value="ECO:0007669"/>
    <property type="project" value="UniProtKB-SubCell"/>
</dbReference>
<keyword evidence="4" id="KW-0812">Transmembrane</keyword>
<evidence type="ECO:0000256" key="4">
    <source>
        <dbReference type="ARBA" id="ARBA00022692"/>
    </source>
</evidence>
<dbReference type="EMBL" id="CM007658">
    <property type="protein sequence ID" value="ONH90189.1"/>
    <property type="molecule type" value="Genomic_DNA"/>
</dbReference>
<evidence type="ECO:0000256" key="9">
    <source>
        <dbReference type="ARBA" id="ARBA00023157"/>
    </source>
</evidence>
<evidence type="ECO:0000256" key="6">
    <source>
        <dbReference type="ARBA" id="ARBA00022989"/>
    </source>
</evidence>
<feature type="region of interest" description="Disordered" evidence="11">
    <location>
        <begin position="399"/>
        <end position="499"/>
    </location>
</feature>
<evidence type="ECO:0000256" key="2">
    <source>
        <dbReference type="ARBA" id="ARBA00010929"/>
    </source>
</evidence>
<keyword evidence="7" id="KW-0446">Lipid-binding</keyword>
<gene>
    <name evidence="14" type="ORF">PRUPE_8G039500</name>
</gene>
<accession>A0A251MV95</accession>
<dbReference type="InterPro" id="IPR018928">
    <property type="entry name" value="HAP2/GCS1_dom"/>
</dbReference>